<gene>
    <name evidence="3" type="ORF">NVV95_12120</name>
</gene>
<dbReference type="RefSeq" id="WP_259486792.1">
    <property type="nucleotide sequence ID" value="NZ_JANTEZ010000004.1"/>
</dbReference>
<keyword evidence="2" id="KW-0812">Transmembrane</keyword>
<evidence type="ECO:0000256" key="2">
    <source>
        <dbReference type="SAM" id="Phobius"/>
    </source>
</evidence>
<sequence>MIAVTLASAVPFVTPVSAFVADERIPDPDSVTPGIIGFIVTFGIALVTLLLVIDMVRRVRRVNLRAQVREELEAEIAARDAAAGGTDVDDSDVAPRAGAAEHPLTGDEPPAR</sequence>
<evidence type="ECO:0000313" key="4">
    <source>
        <dbReference type="Proteomes" id="UP001165580"/>
    </source>
</evidence>
<feature type="region of interest" description="Disordered" evidence="1">
    <location>
        <begin position="79"/>
        <end position="112"/>
    </location>
</feature>
<reference evidence="3" key="1">
    <citation type="submission" date="2022-08" db="EMBL/GenBank/DDBJ databases">
        <authorList>
            <person name="Deng Y."/>
            <person name="Han X.-F."/>
            <person name="Zhang Y.-Q."/>
        </authorList>
    </citation>
    <scope>NUCLEOTIDE SEQUENCE</scope>
    <source>
        <strain evidence="3">CPCC 205716</strain>
    </source>
</reference>
<dbReference type="EMBL" id="JANTEZ010000004">
    <property type="protein sequence ID" value="MCS5715293.1"/>
    <property type="molecule type" value="Genomic_DNA"/>
</dbReference>
<name>A0ABT2GGD6_9MICO</name>
<proteinExistence type="predicted"/>
<organism evidence="3 4">
    <name type="scientific">Herbiconiux gentiana</name>
    <dbReference type="NCBI Taxonomy" id="2970912"/>
    <lineage>
        <taxon>Bacteria</taxon>
        <taxon>Bacillati</taxon>
        <taxon>Actinomycetota</taxon>
        <taxon>Actinomycetes</taxon>
        <taxon>Micrococcales</taxon>
        <taxon>Microbacteriaceae</taxon>
        <taxon>Herbiconiux</taxon>
    </lineage>
</organism>
<evidence type="ECO:0000313" key="3">
    <source>
        <dbReference type="EMBL" id="MCS5715293.1"/>
    </source>
</evidence>
<comment type="caution">
    <text evidence="3">The sequence shown here is derived from an EMBL/GenBank/DDBJ whole genome shotgun (WGS) entry which is preliminary data.</text>
</comment>
<dbReference type="Proteomes" id="UP001165580">
    <property type="component" value="Unassembled WGS sequence"/>
</dbReference>
<keyword evidence="2" id="KW-0472">Membrane</keyword>
<evidence type="ECO:0000256" key="1">
    <source>
        <dbReference type="SAM" id="MobiDB-lite"/>
    </source>
</evidence>
<keyword evidence="2" id="KW-1133">Transmembrane helix</keyword>
<feature type="transmembrane region" description="Helical" evidence="2">
    <location>
        <begin position="34"/>
        <end position="56"/>
    </location>
</feature>
<protein>
    <submittedName>
        <fullName evidence="3">Uncharacterized protein</fullName>
    </submittedName>
</protein>
<accession>A0ABT2GGD6</accession>
<keyword evidence="4" id="KW-1185">Reference proteome</keyword>